<protein>
    <submittedName>
        <fullName evidence="1">Rubredoxin reductase</fullName>
    </submittedName>
</protein>
<reference evidence="1" key="2">
    <citation type="journal article" date="1996" name="Biochem. Biophys. Res. Commun.">
        <title>Physical structure and expression of alkBA encoding alkane hydroxylase and rubredoxin reductase from Pseudomonas maltophilia.</title>
        <authorList>
            <person name="Lee N.R."/>
            <person name="Hwang M.O."/>
            <person name="Jung G.H."/>
            <person name="Kim Y.S."/>
            <person name="Min K.H."/>
        </authorList>
    </citation>
    <scope>NUCLEOTIDE SEQUENCE</scope>
    <source>
        <strain evidence="1">N246</strain>
    </source>
</reference>
<dbReference type="EMBL" id="U40234">
    <property type="protein sequence ID" value="AAA97867.1"/>
    <property type="molecule type" value="Genomic_DNA"/>
</dbReference>
<name>Q54426_STEMA</name>
<reference evidence="1" key="1">
    <citation type="submission" date="1995-11" db="EMBL/GenBank/DDBJ databases">
        <authorList>
            <person name="Min K.-H."/>
        </authorList>
    </citation>
    <scope>NUCLEOTIDE SEQUENCE</scope>
    <source>
        <strain evidence="1">N246</strain>
    </source>
</reference>
<gene>
    <name evidence="1" type="primary">alkA</name>
</gene>
<dbReference type="AlphaFoldDB" id="Q54426"/>
<evidence type="ECO:0000313" key="1">
    <source>
        <dbReference type="EMBL" id="AAA97867.1"/>
    </source>
</evidence>
<sequence>MVEYYCPLCVIYDTNKGFPSFGMHLFSWNDTEIDESCPDLMVRLLDFKKLSPFKFTQLGMGLASENLISDITITGLANSALALKYPLFNFNKIEICANKTGVLLSLRLVVEKSINKLMLIKSASIQLPDELEVFDFYSVSEPTPTFLNPIKWHLPDFSVKLDFILDFSGKLVLSGDTPHLSFVILNSQTATVCAPFTIEKLMSATVADLFKTDIPRVAQGHIACEWRCIKMGMYDEYLTYEAFFTPGTISIDIPQDQCCYIANV</sequence>
<feature type="non-terminal residue" evidence="1">
    <location>
        <position position="264"/>
    </location>
</feature>
<accession>Q54426</accession>
<organism evidence="1">
    <name type="scientific">Stenotrophomonas maltophilia</name>
    <name type="common">Pseudomonas maltophilia</name>
    <name type="synonym">Xanthomonas maltophilia</name>
    <dbReference type="NCBI Taxonomy" id="40324"/>
    <lineage>
        <taxon>Bacteria</taxon>
        <taxon>Pseudomonadati</taxon>
        <taxon>Pseudomonadota</taxon>
        <taxon>Gammaproteobacteria</taxon>
        <taxon>Lysobacterales</taxon>
        <taxon>Lysobacteraceae</taxon>
        <taxon>Stenotrophomonas</taxon>
        <taxon>Stenotrophomonas maltophilia group</taxon>
    </lineage>
</organism>
<proteinExistence type="predicted"/>